<comment type="caution">
    <text evidence="1">The sequence shown here is derived from an EMBL/GenBank/DDBJ whole genome shotgun (WGS) entry which is preliminary data.</text>
</comment>
<dbReference type="Proteomes" id="UP000266889">
    <property type="component" value="Unassembled WGS sequence"/>
</dbReference>
<dbReference type="AlphaFoldDB" id="A0A3N9WQP6"/>
<keyword evidence="2" id="KW-1185">Reference proteome</keyword>
<name>A0A3N9WQP6_9ACTN</name>
<dbReference type="EMBL" id="QGSY01000300">
    <property type="protein sequence ID" value="RQX03178.1"/>
    <property type="molecule type" value="Genomic_DNA"/>
</dbReference>
<organism evidence="1 2">
    <name type="scientific">Micromonospora arida</name>
    <dbReference type="NCBI Taxonomy" id="2203715"/>
    <lineage>
        <taxon>Bacteria</taxon>
        <taxon>Bacillati</taxon>
        <taxon>Actinomycetota</taxon>
        <taxon>Actinomycetes</taxon>
        <taxon>Micromonosporales</taxon>
        <taxon>Micromonosporaceae</taxon>
        <taxon>Micromonospora</taxon>
    </lineage>
</organism>
<evidence type="ECO:0000313" key="1">
    <source>
        <dbReference type="EMBL" id="RQX03178.1"/>
    </source>
</evidence>
<proteinExistence type="predicted"/>
<accession>A0A3N9WQP6</accession>
<evidence type="ECO:0000313" key="2">
    <source>
        <dbReference type="Proteomes" id="UP000266889"/>
    </source>
</evidence>
<gene>
    <name evidence="1" type="ORF">DLJ58_30145</name>
</gene>
<sequence length="354" mass="39563">MGEGAAMTLQVESRYLVGYAGQLEANKDGALVSIEQYCGQHCLDFDGLDGTLHPMRWHMEQLASSTLDCCDAAKRGMWLTAHDLRGAAKAYDAADALSAEQMWTAGRAWSMPVGHRERDVSAADVFSQGADVALAPPPFTSQVGQVKDAIYQLFGSVNQWVAQLTGFDLLEKLTPMALGDSGAVRRVGAAWGELEHAFRAVAQDIDRGMDVLSTHWNSDLPDTGGASAAFDYHIRKRWKPALEGLAQGCDATQQLYELAAIEYEYVVNTLLFALNFYAKRLKKAMKVFTTTTDWKKFLWNLWQIVSTVWQLIVDTYDLLFKQTVIFKEVVEMVVANFIYLRNRMRGDFEAFKTL</sequence>
<reference evidence="1 2" key="1">
    <citation type="submission" date="2018-05" db="EMBL/GenBank/DDBJ databases">
        <title>Micromonospora from Atacama Desert.</title>
        <authorList>
            <person name="Carro L."/>
            <person name="Goodfellow M."/>
            <person name="Klenk H.-P."/>
        </authorList>
    </citation>
    <scope>NUCLEOTIDE SEQUENCE [LARGE SCALE GENOMIC DNA]</scope>
    <source>
        <strain evidence="1 2">LB32</strain>
    </source>
</reference>
<protein>
    <submittedName>
        <fullName evidence="1">Uncharacterized protein</fullName>
    </submittedName>
</protein>